<dbReference type="NCBIfam" id="TIGR00254">
    <property type="entry name" value="GGDEF"/>
    <property type="match status" value="1"/>
</dbReference>
<organism evidence="8 9">
    <name type="scientific">Terasakiella brassicae</name>
    <dbReference type="NCBI Taxonomy" id="1634917"/>
    <lineage>
        <taxon>Bacteria</taxon>
        <taxon>Pseudomonadati</taxon>
        <taxon>Pseudomonadota</taxon>
        <taxon>Alphaproteobacteria</taxon>
        <taxon>Rhodospirillales</taxon>
        <taxon>Terasakiellaceae</taxon>
        <taxon>Terasakiella</taxon>
    </lineage>
</organism>
<comment type="caution">
    <text evidence="8">The sequence shown here is derived from an EMBL/GenBank/DDBJ whole genome shotgun (WGS) entry which is preliminary data.</text>
</comment>
<dbReference type="SUPFAM" id="SSF141868">
    <property type="entry name" value="EAL domain-like"/>
    <property type="match status" value="1"/>
</dbReference>
<dbReference type="CDD" id="cd00156">
    <property type="entry name" value="REC"/>
    <property type="match status" value="1"/>
</dbReference>
<dbReference type="SUPFAM" id="SSF55785">
    <property type="entry name" value="PYP-like sensor domain (PAS domain)"/>
    <property type="match status" value="2"/>
</dbReference>
<dbReference type="EMBL" id="BMHV01000012">
    <property type="protein sequence ID" value="GGF65384.1"/>
    <property type="molecule type" value="Genomic_DNA"/>
</dbReference>
<dbReference type="InterPro" id="IPR029787">
    <property type="entry name" value="Nucleotide_cyclase"/>
</dbReference>
<dbReference type="PROSITE" id="PS50110">
    <property type="entry name" value="RESPONSE_REGULATORY"/>
    <property type="match status" value="1"/>
</dbReference>
<reference evidence="8" key="1">
    <citation type="journal article" date="2014" name="Int. J. Syst. Evol. Microbiol.">
        <title>Complete genome sequence of Corynebacterium casei LMG S-19264T (=DSM 44701T), isolated from a smear-ripened cheese.</title>
        <authorList>
            <consortium name="US DOE Joint Genome Institute (JGI-PGF)"/>
            <person name="Walter F."/>
            <person name="Albersmeier A."/>
            <person name="Kalinowski J."/>
            <person name="Ruckert C."/>
        </authorList>
    </citation>
    <scope>NUCLEOTIDE SEQUENCE</scope>
    <source>
        <strain evidence="8">CGMCC 1.15254</strain>
    </source>
</reference>
<evidence type="ECO:0000259" key="6">
    <source>
        <dbReference type="PROSITE" id="PS50883"/>
    </source>
</evidence>
<dbReference type="InterPro" id="IPR000160">
    <property type="entry name" value="GGDEF_dom"/>
</dbReference>
<feature type="domain" description="PAS" evidence="4">
    <location>
        <begin position="266"/>
        <end position="311"/>
    </location>
</feature>
<keyword evidence="2" id="KW-0597">Phosphoprotein</keyword>
<evidence type="ECO:0000259" key="7">
    <source>
        <dbReference type="PROSITE" id="PS50887"/>
    </source>
</evidence>
<dbReference type="GO" id="GO:0071732">
    <property type="term" value="P:cellular response to nitric oxide"/>
    <property type="evidence" value="ECO:0007669"/>
    <property type="project" value="UniProtKB-ARBA"/>
</dbReference>
<feature type="domain" description="PAS" evidence="4">
    <location>
        <begin position="146"/>
        <end position="212"/>
    </location>
</feature>
<dbReference type="SMART" id="SM00448">
    <property type="entry name" value="REC"/>
    <property type="match status" value="1"/>
</dbReference>
<dbReference type="Proteomes" id="UP000632498">
    <property type="component" value="Unassembled WGS sequence"/>
</dbReference>
<dbReference type="InterPro" id="IPR001633">
    <property type="entry name" value="EAL_dom"/>
</dbReference>
<proteinExistence type="predicted"/>
<dbReference type="InterPro" id="IPR000700">
    <property type="entry name" value="PAS-assoc_C"/>
</dbReference>
<feature type="domain" description="PAC" evidence="5">
    <location>
        <begin position="219"/>
        <end position="269"/>
    </location>
</feature>
<dbReference type="Pfam" id="PF13426">
    <property type="entry name" value="PAS_9"/>
    <property type="match status" value="1"/>
</dbReference>
<dbReference type="GO" id="GO:0071111">
    <property type="term" value="F:cyclic-guanylate-specific phosphodiesterase activity"/>
    <property type="evidence" value="ECO:0007669"/>
    <property type="project" value="UniProtKB-EC"/>
</dbReference>
<dbReference type="Gene3D" id="3.40.50.2300">
    <property type="match status" value="1"/>
</dbReference>
<evidence type="ECO:0000256" key="1">
    <source>
        <dbReference type="ARBA" id="ARBA00051114"/>
    </source>
</evidence>
<dbReference type="Gene3D" id="3.20.20.450">
    <property type="entry name" value="EAL domain"/>
    <property type="match status" value="1"/>
</dbReference>
<gene>
    <name evidence="8" type="ORF">GCM10011332_19350</name>
</gene>
<sequence length="823" mass="92756">MPVEAQNTKILVVDDDLIIRKLVSGFLSQKGYDTATCNNAGDALTHLENQAVNLVVLDHLMDPGMNGLEMLKHLRTQGSHVAVVMLTGAEEHEVIVEAMQAGAQDFILKTGGNEFLLKLEQGVERALRVCLLEQKMREAHEALQQQAEFLQTVIDAVPTPIYYKDREGRYIGCNTAMADFIETPKSDIIGKKATELYESVLAERVSRLDDTLYAQGGHSLEELSFTRSDGTHHLLLHKARFQEPGGAMGLVGAVVDITDRKLYENELRLAQTVFETTSEAIVVTDAHNRIQAVNPSFTHVTGYTEDEVIGRDPGFLSSGRQDKAFYHKMWLQLSQNGHWHGEIWNRRKNGDLYAEWLSISAVHNENNETTQYVAVFSDITKRIKAEELIRHQANYDALTNLPNRNLFLDRLSRSMVRAKRHKTQVALMFLDLDRFKSVNDTLGHNVGDALLQEAAVRISTCVRETDTVSRLGGDEFTVIIPDLHHVNDIEKIANKILYQLSQPFSLAGHEIFVSGSVGVTVFPDDGQDLEVLLRNADTAMYRAKEAGRNDFRFFTQEMNAEAHEQMVLEREIRKAIKKEEFVVYYQPVVDVKQGRIVSCEALVRWQHPFKGLVAPNYFIAIAEETGLIDGIGHLVLKQVCQQIQKWQNDPVMKDIRVAVNLSPHQLRNNNLVHDIEKMLQYYGISAGALAFEITETQVMQDPEGTAVLLDDIQALGIKIYLDDFGTGYSSLNYLKRFSFDVLKIDRSFIMDVEVDSGDAALVEAIIVMAHKLGIKVVAEGVETENQRQFVAQQECDLIQGFYYSRPIDAEEMSSFCHLNFAKN</sequence>
<dbReference type="InterPro" id="IPR000014">
    <property type="entry name" value="PAS"/>
</dbReference>
<dbReference type="AlphaFoldDB" id="A0A917FC90"/>
<dbReference type="PROSITE" id="PS50113">
    <property type="entry name" value="PAC"/>
    <property type="match status" value="2"/>
</dbReference>
<dbReference type="PROSITE" id="PS50112">
    <property type="entry name" value="PAS"/>
    <property type="match status" value="2"/>
</dbReference>
<evidence type="ECO:0000313" key="9">
    <source>
        <dbReference type="Proteomes" id="UP000632498"/>
    </source>
</evidence>
<dbReference type="PANTHER" id="PTHR44757:SF2">
    <property type="entry name" value="BIOFILM ARCHITECTURE MAINTENANCE PROTEIN MBAA"/>
    <property type="match status" value="1"/>
</dbReference>
<reference evidence="8" key="2">
    <citation type="submission" date="2020-09" db="EMBL/GenBank/DDBJ databases">
        <authorList>
            <person name="Sun Q."/>
            <person name="Zhou Y."/>
        </authorList>
    </citation>
    <scope>NUCLEOTIDE SEQUENCE</scope>
    <source>
        <strain evidence="8">CGMCC 1.15254</strain>
    </source>
</reference>
<dbReference type="InterPro" id="IPR012226">
    <property type="entry name" value="Diguanyl_cyclase/Pdiesterase"/>
</dbReference>
<dbReference type="Gene3D" id="3.30.450.20">
    <property type="entry name" value="PAS domain"/>
    <property type="match status" value="2"/>
</dbReference>
<dbReference type="InterPro" id="IPR043128">
    <property type="entry name" value="Rev_trsase/Diguanyl_cyclase"/>
</dbReference>
<dbReference type="Pfam" id="PF00563">
    <property type="entry name" value="EAL"/>
    <property type="match status" value="1"/>
</dbReference>
<dbReference type="InterPro" id="IPR052155">
    <property type="entry name" value="Biofilm_reg_signaling"/>
</dbReference>
<dbReference type="InterPro" id="IPR035965">
    <property type="entry name" value="PAS-like_dom_sf"/>
</dbReference>
<dbReference type="InterPro" id="IPR011006">
    <property type="entry name" value="CheY-like_superfamily"/>
</dbReference>
<evidence type="ECO:0000256" key="2">
    <source>
        <dbReference type="PROSITE-ProRule" id="PRU00169"/>
    </source>
</evidence>
<evidence type="ECO:0008006" key="10">
    <source>
        <dbReference type="Google" id="ProtNLM"/>
    </source>
</evidence>
<dbReference type="CDD" id="cd01948">
    <property type="entry name" value="EAL"/>
    <property type="match status" value="1"/>
</dbReference>
<dbReference type="InterPro" id="IPR001789">
    <property type="entry name" value="Sig_transdc_resp-reg_receiver"/>
</dbReference>
<dbReference type="FunFam" id="3.30.70.270:FF:000001">
    <property type="entry name" value="Diguanylate cyclase domain protein"/>
    <property type="match status" value="1"/>
</dbReference>
<accession>A0A917FC90</accession>
<dbReference type="SMART" id="SM00052">
    <property type="entry name" value="EAL"/>
    <property type="match status" value="1"/>
</dbReference>
<dbReference type="GO" id="GO:0000160">
    <property type="term" value="P:phosphorelay signal transduction system"/>
    <property type="evidence" value="ECO:0007669"/>
    <property type="project" value="InterPro"/>
</dbReference>
<evidence type="ECO:0000259" key="5">
    <source>
        <dbReference type="PROSITE" id="PS50113"/>
    </source>
</evidence>
<dbReference type="CDD" id="cd00130">
    <property type="entry name" value="PAS"/>
    <property type="match status" value="2"/>
</dbReference>
<protein>
    <recommendedName>
        <fullName evidence="10">Two-component system response regulator</fullName>
    </recommendedName>
</protein>
<evidence type="ECO:0000259" key="3">
    <source>
        <dbReference type="PROSITE" id="PS50110"/>
    </source>
</evidence>
<dbReference type="PANTHER" id="PTHR44757">
    <property type="entry name" value="DIGUANYLATE CYCLASE DGCP"/>
    <property type="match status" value="1"/>
</dbReference>
<feature type="domain" description="PAC" evidence="5">
    <location>
        <begin position="339"/>
        <end position="391"/>
    </location>
</feature>
<dbReference type="SUPFAM" id="SSF55073">
    <property type="entry name" value="Nucleotide cyclase"/>
    <property type="match status" value="1"/>
</dbReference>
<dbReference type="SMART" id="SM00091">
    <property type="entry name" value="PAS"/>
    <property type="match status" value="2"/>
</dbReference>
<dbReference type="RefSeq" id="WP_188664293.1">
    <property type="nucleotide sequence ID" value="NZ_BMHV01000012.1"/>
</dbReference>
<dbReference type="Pfam" id="PF00990">
    <property type="entry name" value="GGDEF"/>
    <property type="match status" value="1"/>
</dbReference>
<dbReference type="NCBIfam" id="TIGR00229">
    <property type="entry name" value="sensory_box"/>
    <property type="match status" value="2"/>
</dbReference>
<dbReference type="PROSITE" id="PS50883">
    <property type="entry name" value="EAL"/>
    <property type="match status" value="1"/>
</dbReference>
<feature type="modified residue" description="4-aspartylphosphate" evidence="2">
    <location>
        <position position="58"/>
    </location>
</feature>
<dbReference type="PIRSF" id="PIRSF005925">
    <property type="entry name" value="Dos"/>
    <property type="match status" value="1"/>
</dbReference>
<dbReference type="InterPro" id="IPR001610">
    <property type="entry name" value="PAC"/>
</dbReference>
<dbReference type="Pfam" id="PF08448">
    <property type="entry name" value="PAS_4"/>
    <property type="match status" value="1"/>
</dbReference>
<name>A0A917FC90_9PROT</name>
<evidence type="ECO:0000259" key="4">
    <source>
        <dbReference type="PROSITE" id="PS50112"/>
    </source>
</evidence>
<dbReference type="InterPro" id="IPR013656">
    <property type="entry name" value="PAS_4"/>
</dbReference>
<feature type="domain" description="Response regulatory" evidence="3">
    <location>
        <begin position="9"/>
        <end position="124"/>
    </location>
</feature>
<dbReference type="PROSITE" id="PS50887">
    <property type="entry name" value="GGDEF"/>
    <property type="match status" value="1"/>
</dbReference>
<dbReference type="SMART" id="SM00267">
    <property type="entry name" value="GGDEF"/>
    <property type="match status" value="1"/>
</dbReference>
<dbReference type="SUPFAM" id="SSF52172">
    <property type="entry name" value="CheY-like"/>
    <property type="match status" value="1"/>
</dbReference>
<keyword evidence="9" id="KW-1185">Reference proteome</keyword>
<dbReference type="FunFam" id="3.20.20.450:FF:000001">
    <property type="entry name" value="Cyclic di-GMP phosphodiesterase yahA"/>
    <property type="match status" value="1"/>
</dbReference>
<feature type="domain" description="EAL" evidence="6">
    <location>
        <begin position="565"/>
        <end position="820"/>
    </location>
</feature>
<comment type="catalytic activity">
    <reaction evidence="1">
        <text>3',3'-c-di-GMP + H2O = 5'-phosphoguanylyl(3'-&gt;5')guanosine + H(+)</text>
        <dbReference type="Rhea" id="RHEA:24902"/>
        <dbReference type="ChEBI" id="CHEBI:15377"/>
        <dbReference type="ChEBI" id="CHEBI:15378"/>
        <dbReference type="ChEBI" id="CHEBI:58754"/>
        <dbReference type="ChEBI" id="CHEBI:58805"/>
        <dbReference type="EC" id="3.1.4.52"/>
    </reaction>
    <physiologicalReaction direction="left-to-right" evidence="1">
        <dbReference type="Rhea" id="RHEA:24903"/>
    </physiologicalReaction>
</comment>
<dbReference type="CDD" id="cd01949">
    <property type="entry name" value="GGDEF"/>
    <property type="match status" value="1"/>
</dbReference>
<evidence type="ECO:0000313" key="8">
    <source>
        <dbReference type="EMBL" id="GGF65384.1"/>
    </source>
</evidence>
<feature type="domain" description="GGDEF" evidence="7">
    <location>
        <begin position="423"/>
        <end position="556"/>
    </location>
</feature>
<dbReference type="Gene3D" id="3.30.70.270">
    <property type="match status" value="1"/>
</dbReference>
<dbReference type="SMART" id="SM00086">
    <property type="entry name" value="PAC"/>
    <property type="match status" value="2"/>
</dbReference>
<dbReference type="InterPro" id="IPR035919">
    <property type="entry name" value="EAL_sf"/>
</dbReference>
<dbReference type="Pfam" id="PF00072">
    <property type="entry name" value="Response_reg"/>
    <property type="match status" value="1"/>
</dbReference>